<feature type="region of interest" description="Disordered" evidence="1">
    <location>
        <begin position="157"/>
        <end position="188"/>
    </location>
</feature>
<feature type="compositionally biased region" description="Low complexity" evidence="1">
    <location>
        <begin position="167"/>
        <end position="176"/>
    </location>
</feature>
<gene>
    <name evidence="2" type="ORF">Tco_1053891</name>
</gene>
<dbReference type="Proteomes" id="UP001151760">
    <property type="component" value="Unassembled WGS sequence"/>
</dbReference>
<reference evidence="2" key="2">
    <citation type="submission" date="2022-01" db="EMBL/GenBank/DDBJ databases">
        <authorList>
            <person name="Yamashiro T."/>
            <person name="Shiraishi A."/>
            <person name="Satake H."/>
            <person name="Nakayama K."/>
        </authorList>
    </citation>
    <scope>NUCLEOTIDE SEQUENCE</scope>
</reference>
<organism evidence="2 3">
    <name type="scientific">Tanacetum coccineum</name>
    <dbReference type="NCBI Taxonomy" id="301880"/>
    <lineage>
        <taxon>Eukaryota</taxon>
        <taxon>Viridiplantae</taxon>
        <taxon>Streptophyta</taxon>
        <taxon>Embryophyta</taxon>
        <taxon>Tracheophyta</taxon>
        <taxon>Spermatophyta</taxon>
        <taxon>Magnoliopsida</taxon>
        <taxon>eudicotyledons</taxon>
        <taxon>Gunneridae</taxon>
        <taxon>Pentapetalae</taxon>
        <taxon>asterids</taxon>
        <taxon>campanulids</taxon>
        <taxon>Asterales</taxon>
        <taxon>Asteraceae</taxon>
        <taxon>Asteroideae</taxon>
        <taxon>Anthemideae</taxon>
        <taxon>Anthemidinae</taxon>
        <taxon>Tanacetum</taxon>
    </lineage>
</organism>
<accession>A0ABQ5GW59</accession>
<sequence>MAPSRRAKHCKEYFVPLCRTWCKRRCEASPPVKGALVTSGFELSSRNTMPKSIYLDHHDTAHYISMYHRTRGFTKHEKEVYKSLVSRLIYEGRVIDSTFLDDQPNLRPTFAAIRTQPKSQKMKGIDTFLDPFQMIVSELKIDLKKWEIVLGVNADKGKRPRLPTPSPSNFESSDSPSPTPHQRMENDPVNNYTLDLIPYMNQLPPIEGGEFPEFKQTKGLFKCLFYFLSKKK</sequence>
<evidence type="ECO:0000313" key="3">
    <source>
        <dbReference type="Proteomes" id="UP001151760"/>
    </source>
</evidence>
<proteinExistence type="predicted"/>
<reference evidence="2" key="1">
    <citation type="journal article" date="2022" name="Int. J. Mol. Sci.">
        <title>Draft Genome of Tanacetum Coccineum: Genomic Comparison of Closely Related Tanacetum-Family Plants.</title>
        <authorList>
            <person name="Yamashiro T."/>
            <person name="Shiraishi A."/>
            <person name="Nakayama K."/>
            <person name="Satake H."/>
        </authorList>
    </citation>
    <scope>NUCLEOTIDE SEQUENCE</scope>
</reference>
<evidence type="ECO:0000313" key="2">
    <source>
        <dbReference type="EMBL" id="GJT79549.1"/>
    </source>
</evidence>
<comment type="caution">
    <text evidence="2">The sequence shown here is derived from an EMBL/GenBank/DDBJ whole genome shotgun (WGS) entry which is preliminary data.</text>
</comment>
<protein>
    <submittedName>
        <fullName evidence="2">Uncharacterized protein</fullName>
    </submittedName>
</protein>
<evidence type="ECO:0000256" key="1">
    <source>
        <dbReference type="SAM" id="MobiDB-lite"/>
    </source>
</evidence>
<dbReference type="EMBL" id="BQNB010018908">
    <property type="protein sequence ID" value="GJT79549.1"/>
    <property type="molecule type" value="Genomic_DNA"/>
</dbReference>
<keyword evidence="3" id="KW-1185">Reference proteome</keyword>
<name>A0ABQ5GW59_9ASTR</name>